<dbReference type="OMA" id="RIHFYDA"/>
<dbReference type="Pfam" id="PF21969">
    <property type="entry name" value="MGS_GT"/>
    <property type="match status" value="1"/>
</dbReference>
<dbReference type="InterPro" id="IPR029044">
    <property type="entry name" value="Nucleotide-diphossugar_trans"/>
</dbReference>
<feature type="domain" description="Mannosylglycerate synthase C-terminal" evidence="1">
    <location>
        <begin position="276"/>
        <end position="384"/>
    </location>
</feature>
<evidence type="ECO:0000259" key="2">
    <source>
        <dbReference type="Pfam" id="PF21969"/>
    </source>
</evidence>
<dbReference type="Proteomes" id="UP000012073">
    <property type="component" value="Unassembled WGS sequence"/>
</dbReference>
<dbReference type="SUPFAM" id="SSF53448">
    <property type="entry name" value="Nucleotide-diphospho-sugar transferases"/>
    <property type="match status" value="1"/>
</dbReference>
<reference evidence="4" key="1">
    <citation type="journal article" date="2013" name="Proc. Natl. Acad. Sci. U.S.A.">
        <title>Genome structure and metabolic features in the red seaweed Chondrus crispus shed light on evolution of the Archaeplastida.</title>
        <authorList>
            <person name="Collen J."/>
            <person name="Porcel B."/>
            <person name="Carre W."/>
            <person name="Ball S.G."/>
            <person name="Chaparro C."/>
            <person name="Tonon T."/>
            <person name="Barbeyron T."/>
            <person name="Michel G."/>
            <person name="Noel B."/>
            <person name="Valentin K."/>
            <person name="Elias M."/>
            <person name="Artiguenave F."/>
            <person name="Arun A."/>
            <person name="Aury J.M."/>
            <person name="Barbosa-Neto J.F."/>
            <person name="Bothwell J.H."/>
            <person name="Bouget F.Y."/>
            <person name="Brillet L."/>
            <person name="Cabello-Hurtado F."/>
            <person name="Capella-Gutierrez S."/>
            <person name="Charrier B."/>
            <person name="Cladiere L."/>
            <person name="Cock J.M."/>
            <person name="Coelho S.M."/>
            <person name="Colleoni C."/>
            <person name="Czjzek M."/>
            <person name="Da Silva C."/>
            <person name="Delage L."/>
            <person name="Denoeud F."/>
            <person name="Deschamps P."/>
            <person name="Dittami S.M."/>
            <person name="Gabaldon T."/>
            <person name="Gachon C.M."/>
            <person name="Groisillier A."/>
            <person name="Herve C."/>
            <person name="Jabbari K."/>
            <person name="Katinka M."/>
            <person name="Kloareg B."/>
            <person name="Kowalczyk N."/>
            <person name="Labadie K."/>
            <person name="Leblanc C."/>
            <person name="Lopez P.J."/>
            <person name="McLachlan D.H."/>
            <person name="Meslet-Cladiere L."/>
            <person name="Moustafa A."/>
            <person name="Nehr Z."/>
            <person name="Nyvall Collen P."/>
            <person name="Panaud O."/>
            <person name="Partensky F."/>
            <person name="Poulain J."/>
            <person name="Rensing S.A."/>
            <person name="Rousvoal S."/>
            <person name="Samson G."/>
            <person name="Symeonidi A."/>
            <person name="Weissenbach J."/>
            <person name="Zambounis A."/>
            <person name="Wincker P."/>
            <person name="Boyen C."/>
        </authorList>
    </citation>
    <scope>NUCLEOTIDE SEQUENCE [LARGE SCALE GENOMIC DNA]</scope>
    <source>
        <strain evidence="4">cv. Stackhouse</strain>
    </source>
</reference>
<dbReference type="Gene3D" id="3.90.550.10">
    <property type="entry name" value="Spore Coat Polysaccharide Biosynthesis Protein SpsA, Chain A"/>
    <property type="match status" value="2"/>
</dbReference>
<keyword evidence="4" id="KW-1185">Reference proteome</keyword>
<dbReference type="Gramene" id="CDF37151">
    <property type="protein sequence ID" value="CDF37151"/>
    <property type="gene ID" value="CHC_T00009348001"/>
</dbReference>
<evidence type="ECO:0000313" key="4">
    <source>
        <dbReference type="Proteomes" id="UP000012073"/>
    </source>
</evidence>
<dbReference type="AlphaFoldDB" id="R7QI56"/>
<accession>R7QI56</accession>
<dbReference type="Pfam" id="PF21967">
    <property type="entry name" value="MGS_C"/>
    <property type="match status" value="1"/>
</dbReference>
<protein>
    <submittedName>
        <fullName evidence="3">Mannosylglycerate synthase, family GT78</fullName>
    </submittedName>
</protein>
<sequence length="450" mass="49129">MSLVCFPFKTEHVPTVLRNVHVAAEHPAVSLVLLVGACRNACFNAVVSAIDAVNASPTPFAVPVVVQQQQRVGALRPGKGDGMNSALDYFLSAHLVHANALSAPLQRIHFYDADISSFDASWITKAEAGAALGYDVVRHYFPRSSTDAQVTWQITKVGFAMLWPRTTLPWVRQPLGGELCLSRTAAEVLVGDARCRRQSDWGVDTVYTFVCAQKGLSLLEVYVPQGKMHALYGGLGDLKTMVCECFAAVQSLRGEAVRAAAAVHQIDPAGAAPRDIRQKVAYDVEKSLGLLRANWSARQETLLRLFGEDVAAPMLRARNWPEYGFMTERVWVAAYQVCLREFVRGDDDWRELLFRLWVARVLNYTMRDVVRGYEYAMQANTEMVMKLLVQGDEARVPSGAAVDGKGAAVAAAAAAGAAHVGGVAQERGAEAGWREVNVAQLAQQVEERVS</sequence>
<gene>
    <name evidence="3" type="ORF">CHC_T00009348001</name>
</gene>
<dbReference type="KEGG" id="ccp:CHC_T00009348001"/>
<dbReference type="GeneID" id="17324675"/>
<dbReference type="InterPro" id="IPR054145">
    <property type="entry name" value="MGS_GT"/>
</dbReference>
<dbReference type="EMBL" id="HG001818">
    <property type="protein sequence ID" value="CDF37151.1"/>
    <property type="molecule type" value="Genomic_DNA"/>
</dbReference>
<proteinExistence type="predicted"/>
<dbReference type="RefSeq" id="XP_005716970.1">
    <property type="nucleotide sequence ID" value="XM_005716913.1"/>
</dbReference>
<dbReference type="InterPro" id="IPR054143">
    <property type="entry name" value="MGS_C"/>
</dbReference>
<name>R7QI56_CHOCR</name>
<dbReference type="PhylomeDB" id="R7QI56"/>
<feature type="domain" description="Mannosylglycerate synthase GT" evidence="2">
    <location>
        <begin position="2"/>
        <end position="251"/>
    </location>
</feature>
<organism evidence="3 4">
    <name type="scientific">Chondrus crispus</name>
    <name type="common">Carrageen Irish moss</name>
    <name type="synonym">Polymorpha crispa</name>
    <dbReference type="NCBI Taxonomy" id="2769"/>
    <lineage>
        <taxon>Eukaryota</taxon>
        <taxon>Rhodophyta</taxon>
        <taxon>Florideophyceae</taxon>
        <taxon>Rhodymeniophycidae</taxon>
        <taxon>Gigartinales</taxon>
        <taxon>Gigartinaceae</taxon>
        <taxon>Chondrus</taxon>
    </lineage>
</organism>
<dbReference type="OrthoDB" id="2012100at2759"/>
<evidence type="ECO:0000313" key="3">
    <source>
        <dbReference type="EMBL" id="CDF37151.1"/>
    </source>
</evidence>
<evidence type="ECO:0000259" key="1">
    <source>
        <dbReference type="Pfam" id="PF21967"/>
    </source>
</evidence>